<dbReference type="Proteomes" id="UP000265618">
    <property type="component" value="Unassembled WGS sequence"/>
</dbReference>
<protein>
    <submittedName>
        <fullName evidence="2">Uncharacterized protein</fullName>
    </submittedName>
</protein>
<comment type="caution">
    <text evidence="2">The sequence shown here is derived from an EMBL/GenBank/DDBJ whole genome shotgun (WGS) entry which is preliminary data.</text>
</comment>
<name>A0A391NPI4_9EUKA</name>
<dbReference type="EMBL" id="BDIP01003864">
    <property type="protein sequence ID" value="GCA63521.1"/>
    <property type="molecule type" value="Genomic_DNA"/>
</dbReference>
<evidence type="ECO:0000313" key="3">
    <source>
        <dbReference type="Proteomes" id="UP000265618"/>
    </source>
</evidence>
<accession>A0A391NPI4</accession>
<keyword evidence="3" id="KW-1185">Reference proteome</keyword>
<organism evidence="2 3">
    <name type="scientific">Kipferlia bialata</name>
    <dbReference type="NCBI Taxonomy" id="797122"/>
    <lineage>
        <taxon>Eukaryota</taxon>
        <taxon>Metamonada</taxon>
        <taxon>Carpediemonas-like organisms</taxon>
        <taxon>Kipferlia</taxon>
    </lineage>
</organism>
<evidence type="ECO:0000313" key="2">
    <source>
        <dbReference type="EMBL" id="GCA63521.1"/>
    </source>
</evidence>
<feature type="region of interest" description="Disordered" evidence="1">
    <location>
        <begin position="1"/>
        <end position="74"/>
    </location>
</feature>
<evidence type="ECO:0000256" key="1">
    <source>
        <dbReference type="SAM" id="MobiDB-lite"/>
    </source>
</evidence>
<sequence>MAYLAPVKPKSKPRAKNSNSQSSGSNDPPEKWYLLENPKARPGQAPSKPGAPQRLVRHVKGVMESREGKYRKSHEKVRVYGGVQEIFYAMEGEDEESDEEEKCTHLDSIMDSMGQTRRQRKMTPKERQFSGDIDLNAYRMTVQDKTTGAPCEGGDMGRALPDGSPFPVVTETLISPTGDQLRPKYLDRLRLASQFEYLQEKRDMHYSEEDVYPQIFK</sequence>
<feature type="compositionally biased region" description="Polar residues" evidence="1">
    <location>
        <begin position="16"/>
        <end position="26"/>
    </location>
</feature>
<gene>
    <name evidence="2" type="ORF">KIPB_010408</name>
</gene>
<dbReference type="AlphaFoldDB" id="A0A391NPI4"/>
<proteinExistence type="predicted"/>
<feature type="compositionally biased region" description="Basic and acidic residues" evidence="1">
    <location>
        <begin position="61"/>
        <end position="70"/>
    </location>
</feature>
<feature type="non-terminal residue" evidence="2">
    <location>
        <position position="1"/>
    </location>
</feature>
<reference evidence="2 3" key="1">
    <citation type="journal article" date="2018" name="PLoS ONE">
        <title>The draft genome of Kipferlia bialata reveals reductive genome evolution in fornicate parasites.</title>
        <authorList>
            <person name="Tanifuji G."/>
            <person name="Takabayashi S."/>
            <person name="Kume K."/>
            <person name="Takagi M."/>
            <person name="Nakayama T."/>
            <person name="Kamikawa R."/>
            <person name="Inagaki Y."/>
            <person name="Hashimoto T."/>
        </authorList>
    </citation>
    <scope>NUCLEOTIDE SEQUENCE [LARGE SCALE GENOMIC DNA]</scope>
    <source>
        <strain evidence="2">NY0173</strain>
    </source>
</reference>